<dbReference type="Pfam" id="PF00512">
    <property type="entry name" value="HisKA"/>
    <property type="match status" value="1"/>
</dbReference>
<dbReference type="PANTHER" id="PTHR43065:SF46">
    <property type="entry name" value="C4-DICARBOXYLATE TRANSPORT SENSOR PROTEIN DCTB"/>
    <property type="match status" value="1"/>
</dbReference>
<dbReference type="InterPro" id="IPR035965">
    <property type="entry name" value="PAS-like_dom_sf"/>
</dbReference>
<dbReference type="Gene3D" id="3.30.450.20">
    <property type="entry name" value="PAS domain"/>
    <property type="match status" value="2"/>
</dbReference>
<evidence type="ECO:0000256" key="5">
    <source>
        <dbReference type="ARBA" id="ARBA00023012"/>
    </source>
</evidence>
<dbReference type="EMBL" id="BART01015377">
    <property type="protein sequence ID" value="GAG83693.1"/>
    <property type="molecule type" value="Genomic_DNA"/>
</dbReference>
<evidence type="ECO:0000256" key="1">
    <source>
        <dbReference type="ARBA" id="ARBA00022679"/>
    </source>
</evidence>
<evidence type="ECO:0000259" key="7">
    <source>
        <dbReference type="PROSITE" id="PS50113"/>
    </source>
</evidence>
<dbReference type="CDD" id="cd00130">
    <property type="entry name" value="PAS"/>
    <property type="match status" value="2"/>
</dbReference>
<dbReference type="InterPro" id="IPR013656">
    <property type="entry name" value="PAS_4"/>
</dbReference>
<protein>
    <recommendedName>
        <fullName evidence="9">PAS domain-containing protein</fullName>
    </recommendedName>
</protein>
<dbReference type="GO" id="GO:0005524">
    <property type="term" value="F:ATP binding"/>
    <property type="evidence" value="ECO:0007669"/>
    <property type="project" value="UniProtKB-KW"/>
</dbReference>
<dbReference type="InterPro" id="IPR000700">
    <property type="entry name" value="PAS-assoc_C"/>
</dbReference>
<keyword evidence="3" id="KW-0418">Kinase</keyword>
<accession>X1BHU9</accession>
<name>X1BHU9_9ZZZZ</name>
<dbReference type="Pfam" id="PF08448">
    <property type="entry name" value="PAS_4"/>
    <property type="match status" value="1"/>
</dbReference>
<keyword evidence="5" id="KW-0902">Two-component regulatory system</keyword>
<evidence type="ECO:0000313" key="8">
    <source>
        <dbReference type="EMBL" id="GAG83693.1"/>
    </source>
</evidence>
<dbReference type="SMART" id="SM00388">
    <property type="entry name" value="HisKA"/>
    <property type="match status" value="1"/>
</dbReference>
<dbReference type="InterPro" id="IPR001610">
    <property type="entry name" value="PAC"/>
</dbReference>
<dbReference type="InterPro" id="IPR000014">
    <property type="entry name" value="PAS"/>
</dbReference>
<dbReference type="AlphaFoldDB" id="X1BHU9"/>
<evidence type="ECO:0000259" key="6">
    <source>
        <dbReference type="PROSITE" id="PS50112"/>
    </source>
</evidence>
<evidence type="ECO:0008006" key="9">
    <source>
        <dbReference type="Google" id="ProtNLM"/>
    </source>
</evidence>
<organism evidence="8">
    <name type="scientific">marine sediment metagenome</name>
    <dbReference type="NCBI Taxonomy" id="412755"/>
    <lineage>
        <taxon>unclassified sequences</taxon>
        <taxon>metagenomes</taxon>
        <taxon>ecological metagenomes</taxon>
    </lineage>
</organism>
<keyword evidence="2" id="KW-0547">Nucleotide-binding</keyword>
<feature type="domain" description="PAS" evidence="6">
    <location>
        <begin position="1"/>
        <end position="58"/>
    </location>
</feature>
<dbReference type="SUPFAM" id="SSF47384">
    <property type="entry name" value="Homodimeric domain of signal transducing histidine kinase"/>
    <property type="match status" value="1"/>
</dbReference>
<dbReference type="SUPFAM" id="SSF55785">
    <property type="entry name" value="PYP-like sensor domain (PAS domain)"/>
    <property type="match status" value="2"/>
</dbReference>
<sequence>DVIFQLSPLGKIVYVSPTSVELYGYKPRDLIGKHLKKTTPISELPKALKALKSVLSGETISNLEINQIDTNGNIIPVEINVTPVRKGGKIVAVEGIMRDITERKRVVEEIKRAAKEWRTTFDSITDFVSIHDKDFRLIRVNKAFADALNMKPEELVGKTCYQVVHGTNEPMPSCPHMKTLETKKPAIEEFFAPRLGIYLEASTSPIFNDEGEVVASVHVARDITERKKMEQQLIVTDRLASIGELASGIAHELNNPLTSVIGFSELLLGKDIPDDVKEDLKVINREAKRTAGVVRNLLIFARQHPEEKQS</sequence>
<dbReference type="InterPro" id="IPR003661">
    <property type="entry name" value="HisK_dim/P_dom"/>
</dbReference>
<keyword evidence="1" id="KW-0808">Transferase</keyword>
<dbReference type="NCBIfam" id="TIGR00229">
    <property type="entry name" value="sensory_box"/>
    <property type="match status" value="2"/>
</dbReference>
<dbReference type="PANTHER" id="PTHR43065">
    <property type="entry name" value="SENSOR HISTIDINE KINASE"/>
    <property type="match status" value="1"/>
</dbReference>
<dbReference type="SMART" id="SM00086">
    <property type="entry name" value="PAC"/>
    <property type="match status" value="2"/>
</dbReference>
<gene>
    <name evidence="8" type="ORF">S01H4_29878</name>
</gene>
<feature type="domain" description="PAC" evidence="7">
    <location>
        <begin position="181"/>
        <end position="235"/>
    </location>
</feature>
<keyword evidence="4" id="KW-0067">ATP-binding</keyword>
<evidence type="ECO:0000256" key="2">
    <source>
        <dbReference type="ARBA" id="ARBA00022741"/>
    </source>
</evidence>
<comment type="caution">
    <text evidence="8">The sequence shown here is derived from an EMBL/GenBank/DDBJ whole genome shotgun (WGS) entry which is preliminary data.</text>
</comment>
<dbReference type="PROSITE" id="PS50112">
    <property type="entry name" value="PAS"/>
    <property type="match status" value="2"/>
</dbReference>
<feature type="non-terminal residue" evidence="8">
    <location>
        <position position="310"/>
    </location>
</feature>
<evidence type="ECO:0000256" key="4">
    <source>
        <dbReference type="ARBA" id="ARBA00022840"/>
    </source>
</evidence>
<dbReference type="Pfam" id="PF13426">
    <property type="entry name" value="PAS_9"/>
    <property type="match status" value="1"/>
</dbReference>
<proteinExistence type="predicted"/>
<dbReference type="InterPro" id="IPR036097">
    <property type="entry name" value="HisK_dim/P_sf"/>
</dbReference>
<feature type="domain" description="PAC" evidence="7">
    <location>
        <begin position="61"/>
        <end position="112"/>
    </location>
</feature>
<evidence type="ECO:0000256" key="3">
    <source>
        <dbReference type="ARBA" id="ARBA00022777"/>
    </source>
</evidence>
<feature type="non-terminal residue" evidence="8">
    <location>
        <position position="1"/>
    </location>
</feature>
<feature type="domain" description="PAS" evidence="6">
    <location>
        <begin position="113"/>
        <end position="165"/>
    </location>
</feature>
<dbReference type="GO" id="GO:0000155">
    <property type="term" value="F:phosphorelay sensor kinase activity"/>
    <property type="evidence" value="ECO:0007669"/>
    <property type="project" value="InterPro"/>
</dbReference>
<dbReference type="PROSITE" id="PS50113">
    <property type="entry name" value="PAC"/>
    <property type="match status" value="2"/>
</dbReference>
<reference evidence="8" key="1">
    <citation type="journal article" date="2014" name="Front. Microbiol.">
        <title>High frequency of phylogenetically diverse reductive dehalogenase-homologous genes in deep subseafloor sedimentary metagenomes.</title>
        <authorList>
            <person name="Kawai M."/>
            <person name="Futagami T."/>
            <person name="Toyoda A."/>
            <person name="Takaki Y."/>
            <person name="Nishi S."/>
            <person name="Hori S."/>
            <person name="Arai W."/>
            <person name="Tsubouchi T."/>
            <person name="Morono Y."/>
            <person name="Uchiyama I."/>
            <person name="Ito T."/>
            <person name="Fujiyama A."/>
            <person name="Inagaki F."/>
            <person name="Takami H."/>
        </authorList>
    </citation>
    <scope>NUCLEOTIDE SEQUENCE</scope>
    <source>
        <strain evidence="8">Expedition CK06-06</strain>
    </source>
</reference>
<dbReference type="CDD" id="cd00082">
    <property type="entry name" value="HisKA"/>
    <property type="match status" value="1"/>
</dbReference>
<dbReference type="Gene3D" id="1.10.287.130">
    <property type="match status" value="1"/>
</dbReference>
<dbReference type="SMART" id="SM00091">
    <property type="entry name" value="PAS"/>
    <property type="match status" value="2"/>
</dbReference>